<name>A0ABW1IQ17_9BACL</name>
<accession>A0ABW1IQ17</accession>
<dbReference type="Gene3D" id="3.90.1200.10">
    <property type="match status" value="1"/>
</dbReference>
<dbReference type="InterPro" id="IPR002575">
    <property type="entry name" value="Aminoglycoside_PTrfase"/>
</dbReference>
<dbReference type="Pfam" id="PF01636">
    <property type="entry name" value="APH"/>
    <property type="match status" value="1"/>
</dbReference>
<comment type="similarity">
    <text evidence="1">Belongs to the pseudomonas-type ThrB family.</text>
</comment>
<dbReference type="Gene3D" id="3.30.200.20">
    <property type="entry name" value="Phosphorylase Kinase, domain 1"/>
    <property type="match status" value="1"/>
</dbReference>
<dbReference type="InterPro" id="IPR050249">
    <property type="entry name" value="Pseudomonas-type_ThrB"/>
</dbReference>
<evidence type="ECO:0000259" key="2">
    <source>
        <dbReference type="Pfam" id="PF01636"/>
    </source>
</evidence>
<evidence type="ECO:0000313" key="4">
    <source>
        <dbReference type="Proteomes" id="UP001596250"/>
    </source>
</evidence>
<dbReference type="InterPro" id="IPR011009">
    <property type="entry name" value="Kinase-like_dom_sf"/>
</dbReference>
<sequence>MNNTEHPLLLYLFENSPSMYGFHIQRAIPISLGWLNLKWRLETDVGDFVLKLYHANRYSHEEFLQRALAHQQMLYRSGLPCPELIEKNGDLLHHWGNEKYMIMRFVPGQVVKTDLIRQEQMYDLGRVTGRMHRLWNHPNQHGKLTPQFIPQTKEERRSHWYQMLGKAQQKKEDELIHQIELQLKATEIIDIQDFGSCITGWTHRDLWSDNVLFLGGEVSAILDFDRSSWDYPELDVARAVMSWAFDKGHFRNEFAAAFLEGYRTEAAFPHGAIIRSLRMLWYLESIWWIHDKHAERNAVTQRFAKEMNWLASHMNEISELCGDI</sequence>
<gene>
    <name evidence="3" type="ORF">ACFPXP_12490</name>
</gene>
<organism evidence="3 4">
    <name type="scientific">Marinicrinis lubricantis</name>
    <dbReference type="NCBI Taxonomy" id="2086470"/>
    <lineage>
        <taxon>Bacteria</taxon>
        <taxon>Bacillati</taxon>
        <taxon>Bacillota</taxon>
        <taxon>Bacilli</taxon>
        <taxon>Bacillales</taxon>
        <taxon>Paenibacillaceae</taxon>
    </lineage>
</organism>
<dbReference type="PANTHER" id="PTHR21064">
    <property type="entry name" value="AMINOGLYCOSIDE PHOSPHOTRANSFERASE DOMAIN-CONTAINING PROTEIN-RELATED"/>
    <property type="match status" value="1"/>
</dbReference>
<dbReference type="RefSeq" id="WP_379894568.1">
    <property type="nucleotide sequence ID" value="NZ_CBCSCT010000049.1"/>
</dbReference>
<feature type="domain" description="Aminoglycoside phosphotransferase" evidence="2">
    <location>
        <begin position="28"/>
        <end position="266"/>
    </location>
</feature>
<evidence type="ECO:0000256" key="1">
    <source>
        <dbReference type="ARBA" id="ARBA00038240"/>
    </source>
</evidence>
<evidence type="ECO:0000313" key="3">
    <source>
        <dbReference type="EMBL" id="MFC5987225.1"/>
    </source>
</evidence>
<comment type="caution">
    <text evidence="3">The sequence shown here is derived from an EMBL/GenBank/DDBJ whole genome shotgun (WGS) entry which is preliminary data.</text>
</comment>
<reference evidence="4" key="1">
    <citation type="journal article" date="2019" name="Int. J. Syst. Evol. Microbiol.">
        <title>The Global Catalogue of Microorganisms (GCM) 10K type strain sequencing project: providing services to taxonomists for standard genome sequencing and annotation.</title>
        <authorList>
            <consortium name="The Broad Institute Genomics Platform"/>
            <consortium name="The Broad Institute Genome Sequencing Center for Infectious Disease"/>
            <person name="Wu L."/>
            <person name="Ma J."/>
        </authorList>
    </citation>
    <scope>NUCLEOTIDE SEQUENCE [LARGE SCALE GENOMIC DNA]</scope>
    <source>
        <strain evidence="4">CCM 8749</strain>
    </source>
</reference>
<dbReference type="EMBL" id="JBHSQV010000155">
    <property type="protein sequence ID" value="MFC5987225.1"/>
    <property type="molecule type" value="Genomic_DNA"/>
</dbReference>
<keyword evidence="4" id="KW-1185">Reference proteome</keyword>
<protein>
    <submittedName>
        <fullName evidence="3">Phosphotransferase</fullName>
    </submittedName>
</protein>
<proteinExistence type="inferred from homology"/>
<dbReference type="SUPFAM" id="SSF56112">
    <property type="entry name" value="Protein kinase-like (PK-like)"/>
    <property type="match status" value="1"/>
</dbReference>
<dbReference type="Proteomes" id="UP001596250">
    <property type="component" value="Unassembled WGS sequence"/>
</dbReference>
<dbReference type="PANTHER" id="PTHR21064:SF6">
    <property type="entry name" value="AMINOGLYCOSIDE PHOSPHOTRANSFERASE DOMAIN-CONTAINING PROTEIN"/>
    <property type="match status" value="1"/>
</dbReference>